<evidence type="ECO:0000313" key="1">
    <source>
        <dbReference type="EMBL" id="TDO24710.1"/>
    </source>
</evidence>
<organism evidence="1 2">
    <name type="scientific">Pedobacter duraquae</name>
    <dbReference type="NCBI Taxonomy" id="425511"/>
    <lineage>
        <taxon>Bacteria</taxon>
        <taxon>Pseudomonadati</taxon>
        <taxon>Bacteroidota</taxon>
        <taxon>Sphingobacteriia</taxon>
        <taxon>Sphingobacteriales</taxon>
        <taxon>Sphingobacteriaceae</taxon>
        <taxon>Pedobacter</taxon>
    </lineage>
</organism>
<dbReference type="OrthoDB" id="4212451at2"/>
<reference evidence="1 2" key="1">
    <citation type="submission" date="2019-03" db="EMBL/GenBank/DDBJ databases">
        <title>Genomic Encyclopedia of Archaeal and Bacterial Type Strains, Phase II (KMG-II): from individual species to whole genera.</title>
        <authorList>
            <person name="Goeker M."/>
        </authorList>
    </citation>
    <scope>NUCLEOTIDE SEQUENCE [LARGE SCALE GENOMIC DNA]</scope>
    <source>
        <strain evidence="1 2">DSM 19034</strain>
    </source>
</reference>
<proteinExistence type="predicted"/>
<dbReference type="EMBL" id="SNWM01000001">
    <property type="protein sequence ID" value="TDO24710.1"/>
    <property type="molecule type" value="Genomic_DNA"/>
</dbReference>
<dbReference type="AlphaFoldDB" id="A0A4R6IQR5"/>
<keyword evidence="2" id="KW-1185">Reference proteome</keyword>
<gene>
    <name evidence="1" type="ORF">CLV32_1003</name>
</gene>
<dbReference type="RefSeq" id="WP_133552930.1">
    <property type="nucleotide sequence ID" value="NZ_SNWM01000001.1"/>
</dbReference>
<dbReference type="Proteomes" id="UP000295499">
    <property type="component" value="Unassembled WGS sequence"/>
</dbReference>
<protein>
    <submittedName>
        <fullName evidence="1">Competence protein CoiA-like protein</fullName>
    </submittedName>
</protein>
<accession>A0A4R6IQR5</accession>
<comment type="caution">
    <text evidence="1">The sequence shown here is derived from an EMBL/GenBank/DDBJ whole genome shotgun (WGS) entry which is preliminary data.</text>
</comment>
<sequence length="243" mass="28628">MQYALVNGIKSAPKKGIKGVCIDCGTDMHAKCGDIKLHHWAHRANENCDLWWETETEWHRNWKNCFPESYREVSFFDVLTKECHRADIHTPEEITIEFQNSPLSISELQSRNAFYGKIIWVVNGLKFKGFQLGKPIPDPTDPALKDFEFEGDIHLRFLRKSTTKLVTVFHPDIKAIKLSTQHYSFAWKHPHIAWYSSAAPIFIDFGGHFLYWLRKKQQHTISDFHYLQLVPKKEFIKHYIREK</sequence>
<evidence type="ECO:0000313" key="2">
    <source>
        <dbReference type="Proteomes" id="UP000295499"/>
    </source>
</evidence>
<name>A0A4R6IQR5_9SPHI</name>